<dbReference type="InterPro" id="IPR027806">
    <property type="entry name" value="HARBI1_dom"/>
</dbReference>
<reference evidence="11" key="1">
    <citation type="journal article" date="2023" name="Mol. Ecol. Resour.">
        <title>Chromosome-level genome assembly of a triploid poplar Populus alba 'Berolinensis'.</title>
        <authorList>
            <person name="Chen S."/>
            <person name="Yu Y."/>
            <person name="Wang X."/>
            <person name="Wang S."/>
            <person name="Zhang T."/>
            <person name="Zhou Y."/>
            <person name="He R."/>
            <person name="Meng N."/>
            <person name="Wang Y."/>
            <person name="Liu W."/>
            <person name="Liu Z."/>
            <person name="Liu J."/>
            <person name="Guo Q."/>
            <person name="Huang H."/>
            <person name="Sederoff R.R."/>
            <person name="Wang G."/>
            <person name="Qu G."/>
            <person name="Chen S."/>
        </authorList>
    </citation>
    <scope>NUCLEOTIDE SEQUENCE</scope>
    <source>
        <strain evidence="11">SC-2020</strain>
    </source>
</reference>
<dbReference type="InterPro" id="IPR045249">
    <property type="entry name" value="HARBI1-like"/>
</dbReference>
<keyword evidence="9" id="KW-0472">Membrane</keyword>
<evidence type="ECO:0000256" key="5">
    <source>
        <dbReference type="ARBA" id="ARBA00022723"/>
    </source>
</evidence>
<dbReference type="PANTHER" id="PTHR22930:SF291">
    <property type="entry name" value="EXPRESSED PROTEIN"/>
    <property type="match status" value="1"/>
</dbReference>
<dbReference type="GO" id="GO:0016787">
    <property type="term" value="F:hydrolase activity"/>
    <property type="evidence" value="ECO:0007669"/>
    <property type="project" value="UniProtKB-KW"/>
</dbReference>
<evidence type="ECO:0000256" key="3">
    <source>
        <dbReference type="ARBA" id="ARBA00006958"/>
    </source>
</evidence>
<dbReference type="GO" id="GO:0005634">
    <property type="term" value="C:nucleus"/>
    <property type="evidence" value="ECO:0007669"/>
    <property type="project" value="UniProtKB-SubCell"/>
</dbReference>
<evidence type="ECO:0000313" key="11">
    <source>
        <dbReference type="EMBL" id="KAJ6987050.1"/>
    </source>
</evidence>
<keyword evidence="5" id="KW-0479">Metal-binding</keyword>
<feature type="domain" description="DDE Tnp4" evidence="10">
    <location>
        <begin position="222"/>
        <end position="387"/>
    </location>
</feature>
<keyword evidence="7" id="KW-0539">Nucleus</keyword>
<dbReference type="AlphaFoldDB" id="A0AAD6QDN3"/>
<gene>
    <name evidence="11" type="ORF">NC653_020313</name>
</gene>
<comment type="similarity">
    <text evidence="3">Belongs to the HARBI1 family.</text>
</comment>
<dbReference type="GO" id="GO:0046872">
    <property type="term" value="F:metal ion binding"/>
    <property type="evidence" value="ECO:0007669"/>
    <property type="project" value="UniProtKB-KW"/>
</dbReference>
<dbReference type="Proteomes" id="UP001164929">
    <property type="component" value="Chromosome 8"/>
</dbReference>
<comment type="caution">
    <text evidence="11">The sequence shown here is derived from an EMBL/GenBank/DDBJ whole genome shotgun (WGS) entry which is preliminary data.</text>
</comment>
<keyword evidence="9" id="KW-1133">Transmembrane helix</keyword>
<evidence type="ECO:0000313" key="12">
    <source>
        <dbReference type="Proteomes" id="UP001164929"/>
    </source>
</evidence>
<comment type="subcellular location">
    <subcellularLocation>
        <location evidence="2">Nucleus</location>
    </subcellularLocation>
</comment>
<protein>
    <recommendedName>
        <fullName evidence="10">DDE Tnp4 domain-containing protein</fullName>
    </recommendedName>
</protein>
<comment type="cofactor">
    <cofactor evidence="1">
        <name>a divalent metal cation</name>
        <dbReference type="ChEBI" id="CHEBI:60240"/>
    </cofactor>
</comment>
<accession>A0AAD6QDN3</accession>
<evidence type="ECO:0000256" key="8">
    <source>
        <dbReference type="SAM" id="MobiDB-lite"/>
    </source>
</evidence>
<keyword evidence="12" id="KW-1185">Reference proteome</keyword>
<organism evidence="11 12">
    <name type="scientific">Populus alba x Populus x berolinensis</name>
    <dbReference type="NCBI Taxonomy" id="444605"/>
    <lineage>
        <taxon>Eukaryota</taxon>
        <taxon>Viridiplantae</taxon>
        <taxon>Streptophyta</taxon>
        <taxon>Embryophyta</taxon>
        <taxon>Tracheophyta</taxon>
        <taxon>Spermatophyta</taxon>
        <taxon>Magnoliopsida</taxon>
        <taxon>eudicotyledons</taxon>
        <taxon>Gunneridae</taxon>
        <taxon>Pentapetalae</taxon>
        <taxon>rosids</taxon>
        <taxon>fabids</taxon>
        <taxon>Malpighiales</taxon>
        <taxon>Salicaceae</taxon>
        <taxon>Saliceae</taxon>
        <taxon>Populus</taxon>
    </lineage>
</organism>
<evidence type="ECO:0000259" key="10">
    <source>
        <dbReference type="Pfam" id="PF13359"/>
    </source>
</evidence>
<evidence type="ECO:0000256" key="7">
    <source>
        <dbReference type="ARBA" id="ARBA00023242"/>
    </source>
</evidence>
<keyword evidence="9" id="KW-0812">Transmembrane</keyword>
<keyword evidence="6" id="KW-0378">Hydrolase</keyword>
<evidence type="ECO:0000256" key="4">
    <source>
        <dbReference type="ARBA" id="ARBA00022722"/>
    </source>
</evidence>
<evidence type="ECO:0000256" key="6">
    <source>
        <dbReference type="ARBA" id="ARBA00022801"/>
    </source>
</evidence>
<evidence type="ECO:0000256" key="2">
    <source>
        <dbReference type="ARBA" id="ARBA00004123"/>
    </source>
</evidence>
<proteinExistence type="inferred from homology"/>
<feature type="region of interest" description="Disordered" evidence="8">
    <location>
        <begin position="484"/>
        <end position="504"/>
    </location>
</feature>
<sequence length="576" mass="65198">MGPIRGFKRRKKAEKKVDQNVFDAASASALSSLQPQSQRPLDWWDDDFSKRITAFHISIYSLVYQGAVYGFAVQSQGVSWVLAFWRLGLSAFGPSSESNNSKKFESFFKISRKTFNYICSLVKEDLKARQSNFTGSNGKPLSVTDQVAVALRRLSSGESLSNIGDLLGINQSTVSQITWRFVEAMEERGLHHLCWPSTEAEMEEIKSNFEKICGLPNCCGSIDTTHIVMTLPTVDRSNDVWIDREKNHSMLLQAIVDPDMRFRDVIVGYPGSLSDALVLQNSSFFKLSEEGKRLNGKKIELQEGMELGEYIIGDSGFPLLSWLLTPYQNALSDHQAEFNKRHSETQVVAQIALARLKEMWRIIHGVMWLPDKNRLPRIIFVCCLLHNIVIDMEDKGVDELPSSHQHDTDYRQQICETVNKTGIATELDALCLICLTKALVNPVMFIPIGLLFCRRQNSLNCKPSLGAPESVWILLSCVERDNKSEKTRTPTPTTNPLPPPTRIKTPEEPLGFKLFGKMINKLEAKKLLKDKRLWFASFLIAWAAALQGHMMWLQRQDSFKQKFGTLNEDNSDVAQE</sequence>
<dbReference type="Pfam" id="PF13359">
    <property type="entry name" value="DDE_Tnp_4"/>
    <property type="match status" value="1"/>
</dbReference>
<evidence type="ECO:0000256" key="9">
    <source>
        <dbReference type="SAM" id="Phobius"/>
    </source>
</evidence>
<name>A0AAD6QDN3_9ROSI</name>
<dbReference type="EMBL" id="JAQIZT010000008">
    <property type="protein sequence ID" value="KAJ6987050.1"/>
    <property type="molecule type" value="Genomic_DNA"/>
</dbReference>
<evidence type="ECO:0000256" key="1">
    <source>
        <dbReference type="ARBA" id="ARBA00001968"/>
    </source>
</evidence>
<dbReference type="GO" id="GO:0004518">
    <property type="term" value="F:nuclease activity"/>
    <property type="evidence" value="ECO:0007669"/>
    <property type="project" value="UniProtKB-KW"/>
</dbReference>
<feature type="transmembrane region" description="Helical" evidence="9">
    <location>
        <begin position="533"/>
        <end position="553"/>
    </location>
</feature>
<dbReference type="PANTHER" id="PTHR22930">
    <property type="match status" value="1"/>
</dbReference>
<keyword evidence="4" id="KW-0540">Nuclease</keyword>